<gene>
    <name evidence="2" type="ORF">CFOL_v3_31223</name>
</gene>
<evidence type="ECO:0000256" key="1">
    <source>
        <dbReference type="SAM" id="MobiDB-lite"/>
    </source>
</evidence>
<feature type="compositionally biased region" description="Basic and acidic residues" evidence="1">
    <location>
        <begin position="69"/>
        <end position="82"/>
    </location>
</feature>
<dbReference type="AlphaFoldDB" id="A0A1Q3D5N0"/>
<reference evidence="3" key="1">
    <citation type="submission" date="2016-04" db="EMBL/GenBank/DDBJ databases">
        <title>Cephalotus genome sequencing.</title>
        <authorList>
            <person name="Fukushima K."/>
            <person name="Hasebe M."/>
            <person name="Fang X."/>
        </authorList>
    </citation>
    <scope>NUCLEOTIDE SEQUENCE [LARGE SCALE GENOMIC DNA]</scope>
    <source>
        <strain evidence="3">cv. St1</strain>
    </source>
</reference>
<dbReference type="Proteomes" id="UP000187406">
    <property type="component" value="Unassembled WGS sequence"/>
</dbReference>
<evidence type="ECO:0000313" key="3">
    <source>
        <dbReference type="Proteomes" id="UP000187406"/>
    </source>
</evidence>
<name>A0A1Q3D5N0_CEPFO</name>
<keyword evidence="3" id="KW-1185">Reference proteome</keyword>
<dbReference type="InParanoid" id="A0A1Q3D5N0"/>
<sequence length="106" mass="12312">MFTHSLAKKTPKDLSKLLGRAKKYINAEETIAAKNLTDKMKMGKRKEKHGYGRHEDNNGDGKRKNRSPRRQDRSDLGIDRSLKGSTKPYSPTFERYTRSMPRRAKF</sequence>
<proteinExistence type="predicted"/>
<accession>A0A1Q3D5N0</accession>
<feature type="region of interest" description="Disordered" evidence="1">
    <location>
        <begin position="34"/>
        <end position="106"/>
    </location>
</feature>
<dbReference type="EMBL" id="BDDD01004520">
    <property type="protein sequence ID" value="GAV87797.1"/>
    <property type="molecule type" value="Genomic_DNA"/>
</dbReference>
<evidence type="ECO:0000313" key="2">
    <source>
        <dbReference type="EMBL" id="GAV87797.1"/>
    </source>
</evidence>
<organism evidence="2 3">
    <name type="scientific">Cephalotus follicularis</name>
    <name type="common">Albany pitcher plant</name>
    <dbReference type="NCBI Taxonomy" id="3775"/>
    <lineage>
        <taxon>Eukaryota</taxon>
        <taxon>Viridiplantae</taxon>
        <taxon>Streptophyta</taxon>
        <taxon>Embryophyta</taxon>
        <taxon>Tracheophyta</taxon>
        <taxon>Spermatophyta</taxon>
        <taxon>Magnoliopsida</taxon>
        <taxon>eudicotyledons</taxon>
        <taxon>Gunneridae</taxon>
        <taxon>Pentapetalae</taxon>
        <taxon>rosids</taxon>
        <taxon>fabids</taxon>
        <taxon>Oxalidales</taxon>
        <taxon>Cephalotaceae</taxon>
        <taxon>Cephalotus</taxon>
    </lineage>
</organism>
<protein>
    <submittedName>
        <fullName evidence="2">Uncharacterized protein</fullName>
    </submittedName>
</protein>
<comment type="caution">
    <text evidence="2">The sequence shown here is derived from an EMBL/GenBank/DDBJ whole genome shotgun (WGS) entry which is preliminary data.</text>
</comment>
<feature type="compositionally biased region" description="Basic and acidic residues" evidence="1">
    <location>
        <begin position="49"/>
        <end position="62"/>
    </location>
</feature>